<proteinExistence type="inferred from homology"/>
<sequence length="408" mass="46322">DNENAPAWLAIHGANCYGVDKVSFEDRIAWVEEHEGEILESAMFPMESHFWQDADGGAKAWPFLAFCMEWLAYRIAGDDHITHLPVALDGSNSGLQHLSAMLLDQDGAEITCVAPSDTPKDVYQMIADSVEQHLDLTTEDDVEWAHIWKGKVSRKICKQPTMTYTYSATETGMRDQIMNVLRDLDKQAQSMGRPSYLEFTDERQTNGEAATYLAPIVRATIATRMKKAAEAMEFLQGVARVFSKTDLPLRWITPLGVPIVQYYPSTSTKQKKVFINGQMHQLRIHVDDNSKQNKKRAASGVSPNFVHSMDSTHLLWTTLKCLDDYDIIDFSMIHDSFGTHATNCDALIVAARYTFESLYCVDRLWNFRLDILKRLIDDDPKLIEELPEVPPFGTFDIESVRDSDYFFA</sequence>
<dbReference type="EC" id="2.7.7.6" evidence="2"/>
<comment type="caution">
    <text evidence="9">The sequence shown here is derived from an EMBL/GenBank/DDBJ whole genome shotgun (WGS) entry which is preliminary data.</text>
</comment>
<comment type="catalytic activity">
    <reaction evidence="7">
        <text>RNA(n) + a ribonucleoside 5'-triphosphate = RNA(n+1) + diphosphate</text>
        <dbReference type="Rhea" id="RHEA:21248"/>
        <dbReference type="Rhea" id="RHEA-COMP:14527"/>
        <dbReference type="Rhea" id="RHEA-COMP:17342"/>
        <dbReference type="ChEBI" id="CHEBI:33019"/>
        <dbReference type="ChEBI" id="CHEBI:61557"/>
        <dbReference type="ChEBI" id="CHEBI:140395"/>
        <dbReference type="EC" id="2.7.7.6"/>
    </reaction>
</comment>
<organism evidence="9">
    <name type="scientific">marine sediment metagenome</name>
    <dbReference type="NCBI Taxonomy" id="412755"/>
    <lineage>
        <taxon>unclassified sequences</taxon>
        <taxon>metagenomes</taxon>
        <taxon>ecological metagenomes</taxon>
    </lineage>
</organism>
<evidence type="ECO:0000256" key="2">
    <source>
        <dbReference type="ARBA" id="ARBA00012418"/>
    </source>
</evidence>
<keyword evidence="6" id="KW-0804">Transcription</keyword>
<dbReference type="SUPFAM" id="SSF56672">
    <property type="entry name" value="DNA/RNA polymerases"/>
    <property type="match status" value="1"/>
</dbReference>
<dbReference type="Gene3D" id="1.10.150.20">
    <property type="entry name" value="5' to 3' exonuclease, C-terminal subdomain"/>
    <property type="match status" value="1"/>
</dbReference>
<comment type="similarity">
    <text evidence="1">Belongs to the phage and mitochondrial RNA polymerase family.</text>
</comment>
<dbReference type="EMBL" id="LAZR01027567">
    <property type="protein sequence ID" value="KKL65341.1"/>
    <property type="molecule type" value="Genomic_DNA"/>
</dbReference>
<dbReference type="PANTHER" id="PTHR10102">
    <property type="entry name" value="DNA-DIRECTED RNA POLYMERASE, MITOCHONDRIAL"/>
    <property type="match status" value="1"/>
</dbReference>
<reference evidence="9" key="1">
    <citation type="journal article" date="2015" name="Nature">
        <title>Complex archaea that bridge the gap between prokaryotes and eukaryotes.</title>
        <authorList>
            <person name="Spang A."/>
            <person name="Saw J.H."/>
            <person name="Jorgensen S.L."/>
            <person name="Zaremba-Niedzwiedzka K."/>
            <person name="Martijn J."/>
            <person name="Lind A.E."/>
            <person name="van Eijk R."/>
            <person name="Schleper C."/>
            <person name="Guy L."/>
            <person name="Ettema T.J."/>
        </authorList>
    </citation>
    <scope>NUCLEOTIDE SEQUENCE</scope>
</reference>
<accession>A0A0F9EGG8</accession>
<dbReference type="InterPro" id="IPR002092">
    <property type="entry name" value="DNA-dir_Rpol_phage-type"/>
</dbReference>
<protein>
    <recommendedName>
        <fullName evidence="2">DNA-directed RNA polymerase</fullName>
        <ecNumber evidence="2">2.7.7.6</ecNumber>
    </recommendedName>
</protein>
<dbReference type="GO" id="GO:0003899">
    <property type="term" value="F:DNA-directed RNA polymerase activity"/>
    <property type="evidence" value="ECO:0007669"/>
    <property type="project" value="UniProtKB-EC"/>
</dbReference>
<feature type="domain" description="DNA-directed RNA polymerase C-terminal" evidence="8">
    <location>
        <begin position="4"/>
        <end position="375"/>
    </location>
</feature>
<evidence type="ECO:0000256" key="3">
    <source>
        <dbReference type="ARBA" id="ARBA00022478"/>
    </source>
</evidence>
<feature type="non-terminal residue" evidence="9">
    <location>
        <position position="1"/>
    </location>
</feature>
<evidence type="ECO:0000256" key="1">
    <source>
        <dbReference type="ARBA" id="ARBA00009493"/>
    </source>
</evidence>
<evidence type="ECO:0000256" key="7">
    <source>
        <dbReference type="ARBA" id="ARBA00048552"/>
    </source>
</evidence>
<dbReference type="GO" id="GO:0003677">
    <property type="term" value="F:DNA binding"/>
    <property type="evidence" value="ECO:0007669"/>
    <property type="project" value="InterPro"/>
</dbReference>
<evidence type="ECO:0000256" key="6">
    <source>
        <dbReference type="ARBA" id="ARBA00023163"/>
    </source>
</evidence>
<dbReference type="InterPro" id="IPR046950">
    <property type="entry name" value="DNA-dir_Rpol_C_phage-type"/>
</dbReference>
<evidence type="ECO:0000259" key="8">
    <source>
        <dbReference type="Pfam" id="PF00940"/>
    </source>
</evidence>
<dbReference type="GO" id="GO:0006390">
    <property type="term" value="P:mitochondrial transcription"/>
    <property type="evidence" value="ECO:0007669"/>
    <property type="project" value="TreeGrafter"/>
</dbReference>
<dbReference type="Gene3D" id="1.10.287.280">
    <property type="match status" value="1"/>
</dbReference>
<dbReference type="AlphaFoldDB" id="A0A0F9EGG8"/>
<dbReference type="InterPro" id="IPR043502">
    <property type="entry name" value="DNA/RNA_pol_sf"/>
</dbReference>
<keyword evidence="4" id="KW-0808">Transferase</keyword>
<dbReference type="GO" id="GO:0034245">
    <property type="term" value="C:mitochondrial DNA-directed RNA polymerase complex"/>
    <property type="evidence" value="ECO:0007669"/>
    <property type="project" value="TreeGrafter"/>
</dbReference>
<dbReference type="PANTHER" id="PTHR10102:SF0">
    <property type="entry name" value="DNA-DIRECTED RNA POLYMERASE, MITOCHONDRIAL"/>
    <property type="match status" value="1"/>
</dbReference>
<gene>
    <name evidence="9" type="ORF">LCGC14_2155970</name>
</gene>
<evidence type="ECO:0000256" key="5">
    <source>
        <dbReference type="ARBA" id="ARBA00022695"/>
    </source>
</evidence>
<dbReference type="Pfam" id="PF00940">
    <property type="entry name" value="RNA_pol"/>
    <property type="match status" value="1"/>
</dbReference>
<name>A0A0F9EGG8_9ZZZZ</name>
<evidence type="ECO:0000256" key="4">
    <source>
        <dbReference type="ARBA" id="ARBA00022679"/>
    </source>
</evidence>
<keyword evidence="5" id="KW-0548">Nucleotidyltransferase</keyword>
<keyword evidence="3" id="KW-0240">DNA-directed RNA polymerase</keyword>
<evidence type="ECO:0000313" key="9">
    <source>
        <dbReference type="EMBL" id="KKL65341.1"/>
    </source>
</evidence>